<feature type="domain" description="DNA polymerase III beta sliding clamp central" evidence="12">
    <location>
        <begin position="129"/>
        <end position="238"/>
    </location>
</feature>
<dbReference type="GO" id="GO:0003677">
    <property type="term" value="F:DNA binding"/>
    <property type="evidence" value="ECO:0007669"/>
    <property type="project" value="UniProtKB-UniRule"/>
</dbReference>
<evidence type="ECO:0000256" key="6">
    <source>
        <dbReference type="ARBA" id="ARBA00022695"/>
    </source>
</evidence>
<dbReference type="GO" id="GO:0003887">
    <property type="term" value="F:DNA-directed DNA polymerase activity"/>
    <property type="evidence" value="ECO:0007669"/>
    <property type="project" value="UniProtKB-UniRule"/>
</dbReference>
<dbReference type="Pfam" id="PF02768">
    <property type="entry name" value="DNA_pol3_beta_3"/>
    <property type="match status" value="1"/>
</dbReference>
<evidence type="ECO:0000256" key="1">
    <source>
        <dbReference type="ARBA" id="ARBA00004496"/>
    </source>
</evidence>
<dbReference type="GO" id="GO:0009360">
    <property type="term" value="C:DNA polymerase III complex"/>
    <property type="evidence" value="ECO:0007669"/>
    <property type="project" value="InterPro"/>
</dbReference>
<sequence length="357" mass="40856">MRIRVSKPLIESILINLQPFLEKKDASQITSHIFVKAQNNTVTIKATDGEIGLVINSDNLIIEHEGTFTANGKKFLDIIRILKNEEIILETLESNLNIKQNKSKFKLPTFNPDNYPSFPAVEDKPQITLDSINLIKSLKKISSAIDNNNPKFELNGALLDIKNSETKLVGTDTRRLSISTLQTQNEKEFSLIIPKKAILEIQKLFMDQINIYYDDTNLIIQNENHYFFSRLINGNYPDYGRIVPNLETTKINITLPKKEMLESIKMITTISQEIKITFNEESIIFNSLTADNIEAKTELQIHTGLNEPFELNVNSRYLLDFIAQIEESEFQILLNEPTLPFVLKNKEFITVIMPIIA</sequence>
<organism evidence="14">
    <name type="scientific">uncultured Sulfurovum sp</name>
    <dbReference type="NCBI Taxonomy" id="269237"/>
    <lineage>
        <taxon>Bacteria</taxon>
        <taxon>Pseudomonadati</taxon>
        <taxon>Campylobacterota</taxon>
        <taxon>Epsilonproteobacteria</taxon>
        <taxon>Campylobacterales</taxon>
        <taxon>Sulfurovaceae</taxon>
        <taxon>Sulfurovum</taxon>
        <taxon>environmental samples</taxon>
    </lineage>
</organism>
<name>A0A6S6UD88_9BACT</name>
<evidence type="ECO:0000256" key="7">
    <source>
        <dbReference type="ARBA" id="ARBA00022705"/>
    </source>
</evidence>
<keyword evidence="7 10" id="KW-0235">DNA replication</keyword>
<feature type="domain" description="DNA polymerase III beta sliding clamp C-terminal" evidence="13">
    <location>
        <begin position="242"/>
        <end position="353"/>
    </location>
</feature>
<evidence type="ECO:0000256" key="4">
    <source>
        <dbReference type="ARBA" id="ARBA00022490"/>
    </source>
</evidence>
<dbReference type="InterPro" id="IPR022637">
    <property type="entry name" value="DNA_polIII_beta_cen"/>
</dbReference>
<evidence type="ECO:0000256" key="2">
    <source>
        <dbReference type="ARBA" id="ARBA00010752"/>
    </source>
</evidence>
<comment type="subunit">
    <text evidence="10">Forms a ring-shaped head-to-tail homodimer around DNA.</text>
</comment>
<dbReference type="CDD" id="cd00140">
    <property type="entry name" value="beta_clamp"/>
    <property type="match status" value="1"/>
</dbReference>
<dbReference type="GO" id="GO:0008408">
    <property type="term" value="F:3'-5' exonuclease activity"/>
    <property type="evidence" value="ECO:0007669"/>
    <property type="project" value="InterPro"/>
</dbReference>
<evidence type="ECO:0000313" key="14">
    <source>
        <dbReference type="EMBL" id="CAA6826833.1"/>
    </source>
</evidence>
<proteinExistence type="inferred from homology"/>
<dbReference type="Pfam" id="PF02767">
    <property type="entry name" value="DNA_pol3_beta_2"/>
    <property type="match status" value="1"/>
</dbReference>
<protein>
    <recommendedName>
        <fullName evidence="3 10">Beta sliding clamp</fullName>
    </recommendedName>
</protein>
<dbReference type="Pfam" id="PF00712">
    <property type="entry name" value="DNA_pol3_beta"/>
    <property type="match status" value="1"/>
</dbReference>
<dbReference type="InterPro" id="IPR001001">
    <property type="entry name" value="DNA_polIII_beta"/>
</dbReference>
<dbReference type="SMART" id="SM00480">
    <property type="entry name" value="POL3Bc"/>
    <property type="match status" value="1"/>
</dbReference>
<keyword evidence="9" id="KW-0238">DNA-binding</keyword>
<dbReference type="PANTHER" id="PTHR30478:SF0">
    <property type="entry name" value="BETA SLIDING CLAMP"/>
    <property type="match status" value="1"/>
</dbReference>
<evidence type="ECO:0000259" key="12">
    <source>
        <dbReference type="Pfam" id="PF02767"/>
    </source>
</evidence>
<dbReference type="InterPro" id="IPR022634">
    <property type="entry name" value="DNA_polIII_beta_N"/>
</dbReference>
<dbReference type="PIRSF" id="PIRSF000804">
    <property type="entry name" value="DNA_pol_III_b"/>
    <property type="match status" value="1"/>
</dbReference>
<comment type="subcellular location">
    <subcellularLocation>
        <location evidence="1 10">Cytoplasm</location>
    </subcellularLocation>
</comment>
<comment type="function">
    <text evidence="10">Confers DNA tethering and processivity to DNA polymerases and other proteins. Acts as a clamp, forming a ring around DNA (a reaction catalyzed by the clamp-loading complex) which diffuses in an ATP-independent manner freely and bidirectionally along dsDNA. Initially characterized for its ability to contact the catalytic subunit of DNA polymerase III (Pol III), a complex, multichain enzyme responsible for most of the replicative synthesis in bacteria; Pol III exhibits 3'-5' exonuclease proofreading activity. The beta chain is required for initiation of replication as well as for processivity of DNA replication.</text>
</comment>
<keyword evidence="8 10" id="KW-0239">DNA-directed DNA polymerase</keyword>
<gene>
    <name evidence="14" type="ORF">HELGO_WM26809</name>
</gene>
<evidence type="ECO:0000256" key="9">
    <source>
        <dbReference type="ARBA" id="ARBA00023125"/>
    </source>
</evidence>
<evidence type="ECO:0000256" key="5">
    <source>
        <dbReference type="ARBA" id="ARBA00022679"/>
    </source>
</evidence>
<dbReference type="GO" id="GO:0006271">
    <property type="term" value="P:DNA strand elongation involved in DNA replication"/>
    <property type="evidence" value="ECO:0007669"/>
    <property type="project" value="TreeGrafter"/>
</dbReference>
<reference evidence="14" key="1">
    <citation type="submission" date="2020-01" db="EMBL/GenBank/DDBJ databases">
        <authorList>
            <person name="Meier V. D."/>
            <person name="Meier V D."/>
        </authorList>
    </citation>
    <scope>NUCLEOTIDE SEQUENCE</scope>
    <source>
        <strain evidence="14">HLG_WM_MAG_03</strain>
    </source>
</reference>
<evidence type="ECO:0000259" key="11">
    <source>
        <dbReference type="Pfam" id="PF00712"/>
    </source>
</evidence>
<evidence type="ECO:0000256" key="3">
    <source>
        <dbReference type="ARBA" id="ARBA00021035"/>
    </source>
</evidence>
<dbReference type="InterPro" id="IPR022635">
    <property type="entry name" value="DNA_polIII_beta_C"/>
</dbReference>
<accession>A0A6S6UD88</accession>
<dbReference type="SUPFAM" id="SSF55979">
    <property type="entry name" value="DNA clamp"/>
    <property type="match status" value="3"/>
</dbReference>
<keyword evidence="4 10" id="KW-0963">Cytoplasm</keyword>
<evidence type="ECO:0000256" key="8">
    <source>
        <dbReference type="ARBA" id="ARBA00022932"/>
    </source>
</evidence>
<dbReference type="EMBL" id="CACVAR010000411">
    <property type="protein sequence ID" value="CAA6826833.1"/>
    <property type="molecule type" value="Genomic_DNA"/>
</dbReference>
<evidence type="ECO:0000259" key="13">
    <source>
        <dbReference type="Pfam" id="PF02768"/>
    </source>
</evidence>
<dbReference type="AlphaFoldDB" id="A0A6S6UD88"/>
<feature type="domain" description="DNA polymerase III beta sliding clamp N-terminal" evidence="11">
    <location>
        <begin position="14"/>
        <end position="118"/>
    </location>
</feature>
<dbReference type="InterPro" id="IPR046938">
    <property type="entry name" value="DNA_clamp_sf"/>
</dbReference>
<dbReference type="PANTHER" id="PTHR30478">
    <property type="entry name" value="DNA POLYMERASE III SUBUNIT BETA"/>
    <property type="match status" value="1"/>
</dbReference>
<keyword evidence="5 10" id="KW-0808">Transferase</keyword>
<dbReference type="NCBIfam" id="TIGR00663">
    <property type="entry name" value="dnan"/>
    <property type="match status" value="1"/>
</dbReference>
<comment type="similarity">
    <text evidence="2 10">Belongs to the beta sliding clamp family.</text>
</comment>
<keyword evidence="6 10" id="KW-0548">Nucleotidyltransferase</keyword>
<evidence type="ECO:0000256" key="10">
    <source>
        <dbReference type="PIRNR" id="PIRNR000804"/>
    </source>
</evidence>
<dbReference type="GO" id="GO:0005737">
    <property type="term" value="C:cytoplasm"/>
    <property type="evidence" value="ECO:0007669"/>
    <property type="project" value="UniProtKB-SubCell"/>
</dbReference>
<dbReference type="Gene3D" id="3.10.150.10">
    <property type="entry name" value="DNA Polymerase III, subunit A, domain 2"/>
    <property type="match status" value="3"/>
</dbReference>